<feature type="domain" description="KfrA N-terminal DNA-binding" evidence="3">
    <location>
        <begin position="6"/>
        <end position="126"/>
    </location>
</feature>
<keyword evidence="1" id="KW-0175">Coiled coil</keyword>
<evidence type="ECO:0000259" key="3">
    <source>
        <dbReference type="Pfam" id="PF11740"/>
    </source>
</evidence>
<proteinExistence type="predicted"/>
<organism evidence="4 5">
    <name type="scientific">Bordetella ansorpii</name>
    <dbReference type="NCBI Taxonomy" id="288768"/>
    <lineage>
        <taxon>Bacteria</taxon>
        <taxon>Pseudomonadati</taxon>
        <taxon>Pseudomonadota</taxon>
        <taxon>Betaproteobacteria</taxon>
        <taxon>Burkholderiales</taxon>
        <taxon>Alcaligenaceae</taxon>
        <taxon>Bordetella</taxon>
    </lineage>
</organism>
<dbReference type="Proteomes" id="UP000077037">
    <property type="component" value="Unassembled WGS sequence"/>
</dbReference>
<dbReference type="OrthoDB" id="583532at2"/>
<feature type="coiled-coil region" evidence="1">
    <location>
        <begin position="107"/>
        <end position="258"/>
    </location>
</feature>
<gene>
    <name evidence="4" type="ORF">SAMEA1982600_00878</name>
</gene>
<name>A0A157LU80_9BORD</name>
<accession>A0A157LU80</accession>
<feature type="compositionally biased region" description="Pro residues" evidence="2">
    <location>
        <begin position="341"/>
        <end position="351"/>
    </location>
</feature>
<evidence type="ECO:0000256" key="2">
    <source>
        <dbReference type="SAM" id="MobiDB-lite"/>
    </source>
</evidence>
<feature type="region of interest" description="Disordered" evidence="2">
    <location>
        <begin position="323"/>
        <end position="374"/>
    </location>
</feature>
<evidence type="ECO:0000256" key="1">
    <source>
        <dbReference type="SAM" id="Coils"/>
    </source>
</evidence>
<dbReference type="Pfam" id="PF11740">
    <property type="entry name" value="KfrA_N"/>
    <property type="match status" value="1"/>
</dbReference>
<feature type="compositionally biased region" description="Low complexity" evidence="2">
    <location>
        <begin position="352"/>
        <end position="366"/>
    </location>
</feature>
<dbReference type="RefSeq" id="WP_066408831.1">
    <property type="nucleotide sequence ID" value="NZ_FKBS01000008.1"/>
</dbReference>
<evidence type="ECO:0000313" key="4">
    <source>
        <dbReference type="EMBL" id="SAI00413.1"/>
    </source>
</evidence>
<sequence>MARGITDEDVWAAADALLRDGEQPTIERVRLHLGRGSPNTVGPHLKTWFKQLSERHSRLGGAEQGASGLPAPLLRAAGQLWEVALASAHAEWAEAAAQERTAVARQREHIDLERATLRQERDRLQTREADLLASAETAREQAAAAEARLVAAEAQARETRAALKDAESQLADIRDRETRLQQALRDGTVAHQDALAKADARHAVHERRWLGELDELRQALKKTNEDQERARKAAETTAAKLRADIEQARSETDAQVQRAQAAESTVQTVIAQLDASIAATETERSLRHATTAQLLSQLGSLNDQLVGRDRQIDHLLAQLATRASEPVAQAKTPAQPQDPAHAPPDAKPSVPPRTASASAPSSPSRKPTARKRRS</sequence>
<protein>
    <submittedName>
        <fullName evidence="4">Cointegrate resolution protein</fullName>
    </submittedName>
</protein>
<dbReference type="EMBL" id="FKBS01000008">
    <property type="protein sequence ID" value="SAI00413.1"/>
    <property type="molecule type" value="Genomic_DNA"/>
</dbReference>
<evidence type="ECO:0000313" key="5">
    <source>
        <dbReference type="Proteomes" id="UP000077037"/>
    </source>
</evidence>
<dbReference type="InterPro" id="IPR021104">
    <property type="entry name" value="KfrA_DNA-bd_N"/>
</dbReference>
<reference evidence="4 5" key="1">
    <citation type="submission" date="2016-03" db="EMBL/GenBank/DDBJ databases">
        <authorList>
            <consortium name="Pathogen Informatics"/>
        </authorList>
    </citation>
    <scope>NUCLEOTIDE SEQUENCE [LARGE SCALE GENOMIC DNA]</scope>
    <source>
        <strain evidence="4 5">NCTC13364</strain>
    </source>
</reference>
<dbReference type="AlphaFoldDB" id="A0A157LU80"/>